<dbReference type="OrthoDB" id="6964592at2"/>
<gene>
    <name evidence="3" type="ORF">FJD37_08580</name>
</gene>
<evidence type="ECO:0000313" key="4">
    <source>
        <dbReference type="Proteomes" id="UP000317901"/>
    </source>
</evidence>
<dbReference type="Gene3D" id="3.40.50.150">
    <property type="entry name" value="Vaccinia Virus protein VP39"/>
    <property type="match status" value="1"/>
</dbReference>
<dbReference type="SUPFAM" id="SSF53335">
    <property type="entry name" value="S-adenosyl-L-methionine-dependent methyltransferases"/>
    <property type="match status" value="1"/>
</dbReference>
<dbReference type="EMBL" id="VFIP01000012">
    <property type="protein sequence ID" value="TWR96371.1"/>
    <property type="molecule type" value="Genomic_DNA"/>
</dbReference>
<evidence type="ECO:0000256" key="1">
    <source>
        <dbReference type="ARBA" id="ARBA00006594"/>
    </source>
</evidence>
<reference evidence="3 4" key="1">
    <citation type="submission" date="2019-06" db="EMBL/GenBank/DDBJ databases">
        <title>Pseudomonas bimorpha sp. nov. isolated from bovine raw milk and skim milk concentrate.</title>
        <authorList>
            <person name="Hofmann K."/>
            <person name="Huptas C."/>
            <person name="Doll E."/>
            <person name="Scherer S."/>
            <person name="Wenning M."/>
        </authorList>
    </citation>
    <scope>NUCLEOTIDE SEQUENCE [LARGE SCALE GENOMIC DNA]</scope>
    <source>
        <strain evidence="3 4">DSM 108990</strain>
    </source>
</reference>
<dbReference type="Pfam" id="PF02384">
    <property type="entry name" value="N6_Mtase"/>
    <property type="match status" value="1"/>
</dbReference>
<dbReference type="InterPro" id="IPR029063">
    <property type="entry name" value="SAM-dependent_MTases_sf"/>
</dbReference>
<evidence type="ECO:0000259" key="2">
    <source>
        <dbReference type="Pfam" id="PF02384"/>
    </source>
</evidence>
<proteinExistence type="inferred from homology"/>
<dbReference type="GO" id="GO:0003677">
    <property type="term" value="F:DNA binding"/>
    <property type="evidence" value="ECO:0007669"/>
    <property type="project" value="InterPro"/>
</dbReference>
<sequence length="283" mass="32225">MNDLNNQIANLKKTIFKISNNPKKTDTQNQDLSFKTFVLIALLSNIETLAQRYVHYSLPKSELTNYIATGRTLLGFQGSTEDWTFINQDAAANSHNLYNSIVKGSEPFEDILSLLAQDILLTRGRGKRKGQFMTPPEIAKFTAKLIYTPKEENKTHQFCDPCVGYGALMLAHLWNQHKEDPESLKNIEIIVNDIDPFMCHVTALQILVNTTQHNIDVKSFLILCSNAITQYTSGDTSFLLNFKTPEIVFTRIKEIEHFKLWKELMDEVLVTQPQKPEMSVGVL</sequence>
<protein>
    <recommendedName>
        <fullName evidence="2">DNA methylase adenine-specific domain-containing protein</fullName>
    </recommendedName>
</protein>
<dbReference type="Proteomes" id="UP000317901">
    <property type="component" value="Unassembled WGS sequence"/>
</dbReference>
<dbReference type="InterPro" id="IPR003356">
    <property type="entry name" value="DNA_methylase_A-5"/>
</dbReference>
<dbReference type="GO" id="GO:0008170">
    <property type="term" value="F:N-methyltransferase activity"/>
    <property type="evidence" value="ECO:0007669"/>
    <property type="project" value="InterPro"/>
</dbReference>
<dbReference type="AlphaFoldDB" id="A0A5C5PZ85"/>
<comment type="caution">
    <text evidence="3">The sequence shown here is derived from an EMBL/GenBank/DDBJ whole genome shotgun (WGS) entry which is preliminary data.</text>
</comment>
<name>A0A5C5PZ85_9PSED</name>
<organism evidence="3 4">
    <name type="scientific">Pseudomonas saxonica</name>
    <dbReference type="NCBI Taxonomy" id="2600598"/>
    <lineage>
        <taxon>Bacteria</taxon>
        <taxon>Pseudomonadati</taxon>
        <taxon>Pseudomonadota</taxon>
        <taxon>Gammaproteobacteria</taxon>
        <taxon>Pseudomonadales</taxon>
        <taxon>Pseudomonadaceae</taxon>
        <taxon>Pseudomonas</taxon>
    </lineage>
</organism>
<evidence type="ECO:0000313" key="3">
    <source>
        <dbReference type="EMBL" id="TWR96371.1"/>
    </source>
</evidence>
<accession>A0A5C5PZ85</accession>
<comment type="similarity">
    <text evidence="1">Belongs to the N(4)/N(6)-methyltransferase family.</text>
</comment>
<feature type="domain" description="DNA methylase adenine-specific" evidence="2">
    <location>
        <begin position="123"/>
        <end position="232"/>
    </location>
</feature>
<dbReference type="RefSeq" id="WP_146425946.1">
    <property type="nucleotide sequence ID" value="NZ_VFIP01000012.1"/>
</dbReference>